<proteinExistence type="predicted"/>
<comment type="caution">
    <text evidence="5">The sequence shown here is derived from an EMBL/GenBank/DDBJ whole genome shotgun (WGS) entry which is preliminary data.</text>
</comment>
<dbReference type="NCBIfam" id="TIGR01643">
    <property type="entry name" value="YD_repeat_2x"/>
    <property type="match status" value="5"/>
</dbReference>
<feature type="domain" description="Teneurin-like YD-shell" evidence="4">
    <location>
        <begin position="1992"/>
        <end position="2250"/>
    </location>
</feature>
<keyword evidence="6" id="KW-1185">Reference proteome</keyword>
<evidence type="ECO:0000256" key="1">
    <source>
        <dbReference type="ARBA" id="ARBA00022737"/>
    </source>
</evidence>
<dbReference type="RefSeq" id="WP_120197474.1">
    <property type="nucleotide sequence ID" value="NZ_MCIA01000030.1"/>
</dbReference>
<evidence type="ECO:0000313" key="6">
    <source>
        <dbReference type="Proteomes" id="UP000284277"/>
    </source>
</evidence>
<organism evidence="5 6">
    <name type="scientific">Lacrimispora algidixylanolytica</name>
    <dbReference type="NCBI Taxonomy" id="94868"/>
    <lineage>
        <taxon>Bacteria</taxon>
        <taxon>Bacillati</taxon>
        <taxon>Bacillota</taxon>
        <taxon>Clostridia</taxon>
        <taxon>Lachnospirales</taxon>
        <taxon>Lachnospiraceae</taxon>
        <taxon>Lacrimispora</taxon>
    </lineage>
</organism>
<dbReference type="Pfam" id="PF15652">
    <property type="entry name" value="Tox-SHH"/>
    <property type="match status" value="1"/>
</dbReference>
<accession>A0A419SZH3</accession>
<dbReference type="Pfam" id="PF05593">
    <property type="entry name" value="RHS_repeat"/>
    <property type="match status" value="1"/>
</dbReference>
<dbReference type="InterPro" id="IPR031325">
    <property type="entry name" value="RHS_repeat"/>
</dbReference>
<dbReference type="InterPro" id="IPR006530">
    <property type="entry name" value="YD"/>
</dbReference>
<evidence type="ECO:0000259" key="2">
    <source>
        <dbReference type="Pfam" id="PF15652"/>
    </source>
</evidence>
<dbReference type="InterPro" id="IPR056823">
    <property type="entry name" value="TEN-like_YD-shell"/>
</dbReference>
<feature type="domain" description="Teneurin-like YD-shell" evidence="4">
    <location>
        <begin position="849"/>
        <end position="962"/>
    </location>
</feature>
<dbReference type="PANTHER" id="PTHR32305">
    <property type="match status" value="1"/>
</dbReference>
<feature type="domain" description="Teneurin-like YD-shell" evidence="4">
    <location>
        <begin position="1096"/>
        <end position="1225"/>
    </location>
</feature>
<keyword evidence="1" id="KW-0677">Repeat</keyword>
<feature type="domain" description="DUF6531" evidence="3">
    <location>
        <begin position="739"/>
        <end position="812"/>
    </location>
</feature>
<dbReference type="EMBL" id="MCIA01000030">
    <property type="protein sequence ID" value="RKD30687.1"/>
    <property type="molecule type" value="Genomic_DNA"/>
</dbReference>
<feature type="domain" description="Tox-SHH" evidence="2">
    <location>
        <begin position="2300"/>
        <end position="2388"/>
    </location>
</feature>
<dbReference type="Pfam" id="PF25023">
    <property type="entry name" value="TEN_YD-shell"/>
    <property type="match status" value="5"/>
</dbReference>
<sequence>MILAYKELEIELSLEGIIQVETFRLTQELNSHVILTMKMLVNGEMAEQFVNMASVVPVVVREKEHSGGQTVFQGKIETVYTKLEQGLPYLYLEACSYTKDWDRKEKSRSFLDGNMTYMEVAGKVLKDYGRYDIKSEAGCDGVIPELLLQYEESDWVFLRRLASHFGTYLMVDAKSDCGKVYFGIPDINIGTRLRKDDYVLNKNMAHYTKVLRPQSVLSQEASQWCIQTRTFLQMGETVTLNKISAIVIGMELYTLKGELVYEYTLSRREGLKREKEKNPRIYGMSIPATVKERNGNRIRVHFDIDPVYEPAAQMKYFTYAIESSSFYCMPVEGSQVHIYFPEHDEQSAIAVHAIGSGLGGGGSKNPDNKQFSDPSGSAMDMTKDYLSYAPDSSGSILLSLNKAGFMSLTGKDINIKTQKGLMAGGDKPVRNLMISGENKVVLQVGDGGDDMITMEEKTDVKSTLITHKADSHPQAVPSASEIEAELTKNDAASRDAQNAELTNTLIENKQKSKKKFLTGVLSIATVVGLTALTVCTGGATAPLLVAAGVKAAFAVSDMAEGLDGYSKVNNLDASRPSNFIRDTIFMGNEDAYNFASTITDIVFDVVSGKALKNVAQIGKFSKLMCPKSQVANLVTQMGGSVLFGAINEYQISGRVNVKDMAFNAALGMFKGGTGNAIMGKAQSFAKTPVVKKVVGVGVQTVYGTAVDVAVDATLPNRKVDVLGSLKENFITSGLAQFFGEPVDAVSGAFLITASDFIIPDIQEAIRLERRYNSTVKQEGIMGPGWTFAYEGKLYQDGNKRHVILENGQHLIFEWDGEKARNTTYGCSWFELIKDHEEWVVRDKKKHQSYHYSPNGLLQSITDKNGQALTFSYYGENLEAITTALNYQINVTLREGRLIQLTDTLGRTMQYRYEDGRLSDVVHMDYGVTHYEYDGNGYLTKAVDQAKVMYLENRYDEAGRMIHQTLANGDFYKAEYLEEERKVIIYSSVGNQTVTYLYGKEMQILSVAYEDGTKALFQYNENGDRISETDRLGHKTEWSYDEEGRITKENKPGWLNIVYQYDEAGDLVKKSDNARRKFVYEYDRNHNLITEKEWHSENEGWIIHSYLHDRRGRLLEETDPLGKITRYSYTDHCGKPSTIVFPDGEEVHFEYDAMGRLMAEEDGCGRREYGYNAKNYRTVVRDGEGNESRYLYDGMGRLLAMYPPKAWKHQKGEYTYQYDFLDRRIDTRRPDGSHDRQILDGEGKVLKKIHPNSYKIDADDGEGISYEYDSDSNQIRIRYPDGGCERIFYDANGNRIKHILPESYDPAKDDGAGWQYIYDDAEHLERVTGPDGSVQAEYTYDLLGNPTRMTDSMGRTTWYSYDLKGQLQETLRPAKEEEQEVLYQRTTYNYDANGNKITEYRRGGYWSLDGQQKEDGGSELRLKYSYDKRDRLISVEDGLGAVIRFSYDVQGKKIYEEKVISDGIRQIIHYKYDKAGRLTEVKEELDSGLTPETGEAKYAITSYTYDENGNRIYIKTPEGYEIFREYDSCDRLCLERIFDGQNGIDRSSSVTYDQAGNITRISRQGKGGEIWEVTYDYDLKDRIVNAKDCLGPVFLYQYDKNDCLEKEILPSGEETSKLENSLLYSYDCYGNLLSKTNGAGTVLEENQYLSDGSISKKQVAGGNEFSYQYGVHGLETEIYTKRSNKQGKSAQAYTYDSNGRIIGVLDGNQNSTDYDIDSWGRICGIHNGDGGSEKYTYNNSGLVTTTTDANGGVITYRYNSQGKVCEIVDQDGNSETFRYDREGRRVQHTDRNGNLVKTSYNVDGNPVYETGCDKNGEKQITRCWEYDTFGMKKKAVSGGFSYSYEYRPDGKLLKKSSSGRPLLSCTYDKNGALETLTDISGKTLHYGYDWRGNLSLISGEGNAKIVEYDHWPDGKLKSIHHQNGLRTIYEYDTDGNISRLATFVSESQSLFDFQYEYDLNGNRIAKGGMRVVPCTLAEGVGTKAVAGIKEVASETRIGYGYDALNRLTRESYDEEDTFYEYDLCGNRIEKESVAGKETYCYNRRNQLTERKIQGKGWTYEYDKQGNLLEELGDGDKRRYEYNPFGQQTVVMGEDFHLENFYDGEFLRAGTSVNGKVSRFIYYNGELQAETDEDESVSTRYILGYGVAGIERNDVAGLHTYHLDEQNSTSYVTGASGEVESFYEYDAFGAIRRKSEEIKNRILYTGQQYDQETGQYYLRARFYNPVVGRFFQEDVYRGDGLNLYAYCGNNPVNYYDPSGYKKKTQNCKDDDKTTTKGSRVEGYQEYDIVPYDNRKYKTTGYEKHHGVLNEWAEHNIPGYTKKNAPTVLLTPETHGVTKEVYREWLRENYGKPVGVSPDWTNVPKTDAMKLTNDMFNAAKVPQNVRNEYFELFDIFVTGG</sequence>
<dbReference type="InterPro" id="IPR045351">
    <property type="entry name" value="DUF6531"/>
</dbReference>
<gene>
    <name evidence="5" type="ORF">BET01_05045</name>
</gene>
<evidence type="ECO:0000259" key="3">
    <source>
        <dbReference type="Pfam" id="PF20148"/>
    </source>
</evidence>
<protein>
    <submittedName>
        <fullName evidence="5">Uncharacterized protein</fullName>
    </submittedName>
</protein>
<dbReference type="NCBIfam" id="TIGR03696">
    <property type="entry name" value="Rhs_assc_core"/>
    <property type="match status" value="1"/>
</dbReference>
<dbReference type="Gene3D" id="2.180.10.10">
    <property type="entry name" value="RHS repeat-associated core"/>
    <property type="match status" value="5"/>
</dbReference>
<evidence type="ECO:0000313" key="5">
    <source>
        <dbReference type="EMBL" id="RKD30687.1"/>
    </source>
</evidence>
<feature type="domain" description="Teneurin-like YD-shell" evidence="4">
    <location>
        <begin position="1662"/>
        <end position="1805"/>
    </location>
</feature>
<dbReference type="Proteomes" id="UP000284277">
    <property type="component" value="Unassembled WGS sequence"/>
</dbReference>
<reference evidence="5 6" key="1">
    <citation type="submission" date="2016-08" db="EMBL/GenBank/DDBJ databases">
        <title>A new outlook on sporulation: Clostridium algidixylanolyticum.</title>
        <authorList>
            <person name="Poppleton D.I."/>
            <person name="Gribaldo S."/>
        </authorList>
    </citation>
    <scope>NUCLEOTIDE SEQUENCE [LARGE SCALE GENOMIC DNA]</scope>
    <source>
        <strain evidence="5 6">SPL73</strain>
    </source>
</reference>
<evidence type="ECO:0000259" key="4">
    <source>
        <dbReference type="Pfam" id="PF25023"/>
    </source>
</evidence>
<dbReference type="InterPro" id="IPR050708">
    <property type="entry name" value="T6SS_VgrG/RHS"/>
</dbReference>
<name>A0A419SZH3_9FIRM</name>
<dbReference type="SUPFAM" id="SSF69279">
    <property type="entry name" value="Phage tail proteins"/>
    <property type="match status" value="1"/>
</dbReference>
<dbReference type="Pfam" id="PF20148">
    <property type="entry name" value="DUF6531"/>
    <property type="match status" value="1"/>
</dbReference>
<dbReference type="Gene3D" id="3.55.50.10">
    <property type="entry name" value="Baseplate protein-like domains"/>
    <property type="match status" value="1"/>
</dbReference>
<dbReference type="PANTHER" id="PTHR32305:SF15">
    <property type="entry name" value="PROTEIN RHSA-RELATED"/>
    <property type="match status" value="1"/>
</dbReference>
<dbReference type="OrthoDB" id="9815752at2"/>
<feature type="domain" description="Teneurin-like YD-shell" evidence="4">
    <location>
        <begin position="1443"/>
        <end position="1531"/>
    </location>
</feature>
<dbReference type="InterPro" id="IPR028900">
    <property type="entry name" value="Tox-SHH_dom"/>
</dbReference>
<dbReference type="InterPro" id="IPR022385">
    <property type="entry name" value="Rhs_assc_core"/>
</dbReference>